<keyword evidence="2" id="KW-0812">Transmembrane</keyword>
<feature type="compositionally biased region" description="Gly residues" evidence="1">
    <location>
        <begin position="9"/>
        <end position="22"/>
    </location>
</feature>
<dbReference type="Proteomes" id="UP000620124">
    <property type="component" value="Unassembled WGS sequence"/>
</dbReference>
<keyword evidence="4" id="KW-1185">Reference proteome</keyword>
<feature type="region of interest" description="Disordered" evidence="1">
    <location>
        <begin position="1"/>
        <end position="63"/>
    </location>
</feature>
<evidence type="ECO:0000256" key="2">
    <source>
        <dbReference type="SAM" id="Phobius"/>
    </source>
</evidence>
<dbReference type="OrthoDB" id="3033543at2759"/>
<feature type="region of interest" description="Disordered" evidence="1">
    <location>
        <begin position="209"/>
        <end position="239"/>
    </location>
</feature>
<sequence>MSPQSSSSNGGGGRNGSNGGGFNPPPPPPFTLSSSRPSQFFSGVTSSATSTFSSSSSSASTSTADTTTITGLLSATDGPQASAVSTTSQKNLPLGLIIGASVGGMILGALIVTLLFYWRRRRAQRQARRSQALLVGFDNNKDLAEKGFLITPFPPPATPTPPTNAKVVDWMRRNAHDRAVSVSTISSFSSPTVIESVGERSSISAYSQLSALRSTAGDNPTKPEGGSNRPPPGLYSINE</sequence>
<comment type="caution">
    <text evidence="3">The sequence shown here is derived from an EMBL/GenBank/DDBJ whole genome shotgun (WGS) entry which is preliminary data.</text>
</comment>
<gene>
    <name evidence="3" type="ORF">MVEN_00814300</name>
</gene>
<feature type="transmembrane region" description="Helical" evidence="2">
    <location>
        <begin position="94"/>
        <end position="118"/>
    </location>
</feature>
<evidence type="ECO:0000313" key="4">
    <source>
        <dbReference type="Proteomes" id="UP000620124"/>
    </source>
</evidence>
<accession>A0A8H7D358</accession>
<keyword evidence="2" id="KW-1133">Transmembrane helix</keyword>
<protein>
    <recommendedName>
        <fullName evidence="5">Mid2 domain-containing protein</fullName>
    </recommendedName>
</protein>
<evidence type="ECO:0000313" key="3">
    <source>
        <dbReference type="EMBL" id="KAF7357687.1"/>
    </source>
</evidence>
<feature type="compositionally biased region" description="Low complexity" evidence="1">
    <location>
        <begin position="45"/>
        <end position="63"/>
    </location>
</feature>
<feature type="compositionally biased region" description="Polar residues" evidence="1">
    <location>
        <begin position="209"/>
        <end position="218"/>
    </location>
</feature>
<proteinExistence type="predicted"/>
<dbReference type="EMBL" id="JACAZI010000006">
    <property type="protein sequence ID" value="KAF7357687.1"/>
    <property type="molecule type" value="Genomic_DNA"/>
</dbReference>
<reference evidence="3" key="1">
    <citation type="submission" date="2020-05" db="EMBL/GenBank/DDBJ databases">
        <title>Mycena genomes resolve the evolution of fungal bioluminescence.</title>
        <authorList>
            <person name="Tsai I.J."/>
        </authorList>
    </citation>
    <scope>NUCLEOTIDE SEQUENCE</scope>
    <source>
        <strain evidence="3">CCC161011</strain>
    </source>
</reference>
<evidence type="ECO:0000256" key="1">
    <source>
        <dbReference type="SAM" id="MobiDB-lite"/>
    </source>
</evidence>
<name>A0A8H7D358_9AGAR</name>
<evidence type="ECO:0008006" key="5">
    <source>
        <dbReference type="Google" id="ProtNLM"/>
    </source>
</evidence>
<organism evidence="3 4">
    <name type="scientific">Mycena venus</name>
    <dbReference type="NCBI Taxonomy" id="2733690"/>
    <lineage>
        <taxon>Eukaryota</taxon>
        <taxon>Fungi</taxon>
        <taxon>Dikarya</taxon>
        <taxon>Basidiomycota</taxon>
        <taxon>Agaricomycotina</taxon>
        <taxon>Agaricomycetes</taxon>
        <taxon>Agaricomycetidae</taxon>
        <taxon>Agaricales</taxon>
        <taxon>Marasmiineae</taxon>
        <taxon>Mycenaceae</taxon>
        <taxon>Mycena</taxon>
    </lineage>
</organism>
<dbReference type="AlphaFoldDB" id="A0A8H7D358"/>
<keyword evidence="2" id="KW-0472">Membrane</keyword>